<proteinExistence type="predicted"/>
<gene>
    <name evidence="2" type="ORF">ODALV1_LOCUS22324</name>
</gene>
<accession>A0ABP1RHQ1</accession>
<feature type="signal peptide" evidence="1">
    <location>
        <begin position="1"/>
        <end position="20"/>
    </location>
</feature>
<feature type="chain" id="PRO_5046767913" evidence="1">
    <location>
        <begin position="21"/>
        <end position="149"/>
    </location>
</feature>
<name>A0ABP1RHQ1_9HEXA</name>
<evidence type="ECO:0000313" key="2">
    <source>
        <dbReference type="EMBL" id="CAL8128558.1"/>
    </source>
</evidence>
<evidence type="ECO:0000313" key="3">
    <source>
        <dbReference type="Proteomes" id="UP001642540"/>
    </source>
</evidence>
<keyword evidence="1" id="KW-0732">Signal</keyword>
<dbReference type="Proteomes" id="UP001642540">
    <property type="component" value="Unassembled WGS sequence"/>
</dbReference>
<comment type="caution">
    <text evidence="2">The sequence shown here is derived from an EMBL/GenBank/DDBJ whole genome shotgun (WGS) entry which is preliminary data.</text>
</comment>
<keyword evidence="3" id="KW-1185">Reference proteome</keyword>
<sequence length="149" mass="17099">MKFFVGILFMVALAVTRVFSAFDMIAAMERCVDGLTKYEGTVNYTMDNNKIRYNRCSKFVEVDDFCWSVCILEAADKIFCLGRRDLPSEKSQKCYLIAVAPRYTYSVTTAVADHVQFHHQQLLEKLQKLFMIMRINALQIVAAMKVTDA</sequence>
<reference evidence="2 3" key="1">
    <citation type="submission" date="2024-08" db="EMBL/GenBank/DDBJ databases">
        <authorList>
            <person name="Cucini C."/>
            <person name="Frati F."/>
        </authorList>
    </citation>
    <scope>NUCLEOTIDE SEQUENCE [LARGE SCALE GENOMIC DNA]</scope>
</reference>
<protein>
    <submittedName>
        <fullName evidence="2">Uncharacterized protein</fullName>
    </submittedName>
</protein>
<evidence type="ECO:0000256" key="1">
    <source>
        <dbReference type="SAM" id="SignalP"/>
    </source>
</evidence>
<dbReference type="EMBL" id="CAXLJM020000075">
    <property type="protein sequence ID" value="CAL8128558.1"/>
    <property type="molecule type" value="Genomic_DNA"/>
</dbReference>
<organism evidence="2 3">
    <name type="scientific">Orchesella dallaii</name>
    <dbReference type="NCBI Taxonomy" id="48710"/>
    <lineage>
        <taxon>Eukaryota</taxon>
        <taxon>Metazoa</taxon>
        <taxon>Ecdysozoa</taxon>
        <taxon>Arthropoda</taxon>
        <taxon>Hexapoda</taxon>
        <taxon>Collembola</taxon>
        <taxon>Entomobryomorpha</taxon>
        <taxon>Entomobryoidea</taxon>
        <taxon>Orchesellidae</taxon>
        <taxon>Orchesellinae</taxon>
        <taxon>Orchesella</taxon>
    </lineage>
</organism>